<feature type="transmembrane region" description="Helical" evidence="1">
    <location>
        <begin position="78"/>
        <end position="96"/>
    </location>
</feature>
<evidence type="ECO:0000256" key="1">
    <source>
        <dbReference type="SAM" id="Phobius"/>
    </source>
</evidence>
<evidence type="ECO:0000313" key="3">
    <source>
        <dbReference type="Proteomes" id="UP000295601"/>
    </source>
</evidence>
<name>A0A4R6RU08_9MICO</name>
<evidence type="ECO:0000313" key="2">
    <source>
        <dbReference type="EMBL" id="TDP89516.1"/>
    </source>
</evidence>
<protein>
    <submittedName>
        <fullName evidence="2">Uncharacterized protein</fullName>
    </submittedName>
</protein>
<proteinExistence type="predicted"/>
<feature type="transmembrane region" description="Helical" evidence="1">
    <location>
        <begin position="50"/>
        <end position="72"/>
    </location>
</feature>
<accession>A0A4R6RU08</accession>
<comment type="caution">
    <text evidence="2">The sequence shown here is derived from an EMBL/GenBank/DDBJ whole genome shotgun (WGS) entry which is preliminary data.</text>
</comment>
<dbReference type="EMBL" id="SNYA01000009">
    <property type="protein sequence ID" value="TDP89516.1"/>
    <property type="molecule type" value="Genomic_DNA"/>
</dbReference>
<organism evidence="2 3">
    <name type="scientific">Leucobacter luti</name>
    <dbReference type="NCBI Taxonomy" id="340320"/>
    <lineage>
        <taxon>Bacteria</taxon>
        <taxon>Bacillati</taxon>
        <taxon>Actinomycetota</taxon>
        <taxon>Actinomycetes</taxon>
        <taxon>Micrococcales</taxon>
        <taxon>Microbacteriaceae</taxon>
        <taxon>Leucobacter</taxon>
    </lineage>
</organism>
<dbReference type="AlphaFoldDB" id="A0A4R6RU08"/>
<reference evidence="2 3" key="1">
    <citation type="submission" date="2019-03" db="EMBL/GenBank/DDBJ databases">
        <title>Genomic analyses of the natural microbiome of Caenorhabditis elegans.</title>
        <authorList>
            <person name="Samuel B."/>
        </authorList>
    </citation>
    <scope>NUCLEOTIDE SEQUENCE [LARGE SCALE GENOMIC DNA]</scope>
    <source>
        <strain evidence="2 3">JUb18</strain>
    </source>
</reference>
<keyword evidence="1" id="KW-1133">Transmembrane helix</keyword>
<keyword evidence="1" id="KW-0472">Membrane</keyword>
<keyword evidence="3" id="KW-1185">Reference proteome</keyword>
<dbReference type="Proteomes" id="UP000295601">
    <property type="component" value="Unassembled WGS sequence"/>
</dbReference>
<gene>
    <name evidence="2" type="ORF">EDF62_3247</name>
</gene>
<sequence>MSAEYVTPGVHRWGWASTIDTDGKQVVSVGPLHRSRISNAASRAAYRMNVVMLCAATFIGSGAITGVISWMATGVAGVFIAAVPFTVIATALSYVIHMTIGDEELHVTVDGSSSCTALRIAATKVLAEPWSLKLHDQVFMAAIRLRNDNRRRALSSPTTALG</sequence>
<keyword evidence="1" id="KW-0812">Transmembrane</keyword>